<accession>A0ABQ6WPG5</accession>
<gene>
    <name evidence="1" type="ORF">BDV36DRAFT_252745</name>
</gene>
<evidence type="ECO:0000313" key="1">
    <source>
        <dbReference type="EMBL" id="KAE8418982.1"/>
    </source>
</evidence>
<protein>
    <submittedName>
        <fullName evidence="1">Uncharacterized protein</fullName>
    </submittedName>
</protein>
<sequence>MSARLMSRGPGSVLRPLLETWQNNVSQGWPLLGLQPAWKGVKAAASCLKFQTCNRFQRKLSRRIKGDQKTGSEINEVG</sequence>
<dbReference type="EMBL" id="ML735721">
    <property type="protein sequence ID" value="KAE8418982.1"/>
    <property type="molecule type" value="Genomic_DNA"/>
</dbReference>
<name>A0ABQ6WPG5_9EURO</name>
<organism evidence="1 2">
    <name type="scientific">Aspergillus pseudocaelatus</name>
    <dbReference type="NCBI Taxonomy" id="1825620"/>
    <lineage>
        <taxon>Eukaryota</taxon>
        <taxon>Fungi</taxon>
        <taxon>Dikarya</taxon>
        <taxon>Ascomycota</taxon>
        <taxon>Pezizomycotina</taxon>
        <taxon>Eurotiomycetes</taxon>
        <taxon>Eurotiomycetidae</taxon>
        <taxon>Eurotiales</taxon>
        <taxon>Aspergillaceae</taxon>
        <taxon>Aspergillus</taxon>
        <taxon>Aspergillus subgen. Circumdati</taxon>
    </lineage>
</organism>
<proteinExistence type="predicted"/>
<reference evidence="1 2" key="1">
    <citation type="submission" date="2019-04" db="EMBL/GenBank/DDBJ databases">
        <authorList>
            <consortium name="DOE Joint Genome Institute"/>
            <person name="Mondo S."/>
            <person name="Kjaerbolling I."/>
            <person name="Vesth T."/>
            <person name="Frisvad J.C."/>
            <person name="Nybo J.L."/>
            <person name="Theobald S."/>
            <person name="Kildgaard S."/>
            <person name="Isbrandt T."/>
            <person name="Kuo A."/>
            <person name="Sato A."/>
            <person name="Lyhne E.K."/>
            <person name="Kogle M.E."/>
            <person name="Wiebenga A."/>
            <person name="Kun R.S."/>
            <person name="Lubbers R.J."/>
            <person name="Makela M.R."/>
            <person name="Barry K."/>
            <person name="Chovatia M."/>
            <person name="Clum A."/>
            <person name="Daum C."/>
            <person name="Haridas S."/>
            <person name="He G."/>
            <person name="LaButti K."/>
            <person name="Lipzen A."/>
            <person name="Riley R."/>
            <person name="Salamov A."/>
            <person name="Simmons B.A."/>
            <person name="Magnuson J.K."/>
            <person name="Henrissat B."/>
            <person name="Mortensen U.H."/>
            <person name="Larsen T.O."/>
            <person name="Devries R.P."/>
            <person name="Grigoriev I.V."/>
            <person name="Machida M."/>
            <person name="Baker S.E."/>
            <person name="Andersen M.R."/>
            <person name="Cantor M.N."/>
            <person name="Hua S.X."/>
        </authorList>
    </citation>
    <scope>NUCLEOTIDE SEQUENCE [LARGE SCALE GENOMIC DNA]</scope>
    <source>
        <strain evidence="1 2">CBS 117616</strain>
    </source>
</reference>
<dbReference type="Proteomes" id="UP000325395">
    <property type="component" value="Unassembled WGS sequence"/>
</dbReference>
<keyword evidence="2" id="KW-1185">Reference proteome</keyword>
<evidence type="ECO:0000313" key="2">
    <source>
        <dbReference type="Proteomes" id="UP000325395"/>
    </source>
</evidence>